<dbReference type="GO" id="GO:0106300">
    <property type="term" value="P:protein-DNA covalent cross-linking repair"/>
    <property type="evidence" value="ECO:0007669"/>
    <property type="project" value="InterPro"/>
</dbReference>
<evidence type="ECO:0008006" key="9">
    <source>
        <dbReference type="Google" id="ProtNLM"/>
    </source>
</evidence>
<protein>
    <recommendedName>
        <fullName evidence="9">Abasic site processing protein</fullName>
    </recommendedName>
</protein>
<evidence type="ECO:0000313" key="8">
    <source>
        <dbReference type="EMBL" id="SVC90122.1"/>
    </source>
</evidence>
<evidence type="ECO:0000256" key="5">
    <source>
        <dbReference type="ARBA" id="ARBA00023124"/>
    </source>
</evidence>
<dbReference type="GO" id="GO:0008233">
    <property type="term" value="F:peptidase activity"/>
    <property type="evidence" value="ECO:0007669"/>
    <property type="project" value="UniProtKB-KW"/>
</dbReference>
<evidence type="ECO:0000256" key="4">
    <source>
        <dbReference type="ARBA" id="ARBA00022801"/>
    </source>
</evidence>
<keyword evidence="3" id="KW-0227">DNA damage</keyword>
<dbReference type="GO" id="GO:0016829">
    <property type="term" value="F:lyase activity"/>
    <property type="evidence" value="ECO:0007669"/>
    <property type="project" value="UniProtKB-KW"/>
</dbReference>
<dbReference type="EMBL" id="UINC01117594">
    <property type="protein sequence ID" value="SVC90122.1"/>
    <property type="molecule type" value="Genomic_DNA"/>
</dbReference>
<evidence type="ECO:0000256" key="6">
    <source>
        <dbReference type="ARBA" id="ARBA00023125"/>
    </source>
</evidence>
<keyword evidence="7" id="KW-0456">Lyase</keyword>
<dbReference type="PANTHER" id="PTHR13604:SF0">
    <property type="entry name" value="ABASIC SITE PROCESSING PROTEIN HMCES"/>
    <property type="match status" value="1"/>
</dbReference>
<dbReference type="Gene3D" id="3.90.1680.10">
    <property type="entry name" value="SOS response associated peptidase-like"/>
    <property type="match status" value="1"/>
</dbReference>
<keyword evidence="5" id="KW-0190">Covalent protein-DNA linkage</keyword>
<keyword evidence="6" id="KW-0238">DNA-binding</keyword>
<comment type="similarity">
    <text evidence="1">Belongs to the SOS response-associated peptidase family.</text>
</comment>
<keyword evidence="2" id="KW-0645">Protease</keyword>
<dbReference type="PANTHER" id="PTHR13604">
    <property type="entry name" value="DC12-RELATED"/>
    <property type="match status" value="1"/>
</dbReference>
<reference evidence="8" key="1">
    <citation type="submission" date="2018-05" db="EMBL/GenBank/DDBJ databases">
        <authorList>
            <person name="Lanie J.A."/>
            <person name="Ng W.-L."/>
            <person name="Kazmierczak K.M."/>
            <person name="Andrzejewski T.M."/>
            <person name="Davidsen T.M."/>
            <person name="Wayne K.J."/>
            <person name="Tettelin H."/>
            <person name="Glass J.I."/>
            <person name="Rusch D."/>
            <person name="Podicherti R."/>
            <person name="Tsui H.-C.T."/>
            <person name="Winkler M.E."/>
        </authorList>
    </citation>
    <scope>NUCLEOTIDE SEQUENCE</scope>
</reference>
<dbReference type="InterPro" id="IPR036590">
    <property type="entry name" value="SRAP-like"/>
</dbReference>
<dbReference type="InterPro" id="IPR003738">
    <property type="entry name" value="SRAP"/>
</dbReference>
<gene>
    <name evidence="8" type="ORF">METZ01_LOCUS342976</name>
</gene>
<dbReference type="Pfam" id="PF02586">
    <property type="entry name" value="SRAP"/>
    <property type="match status" value="1"/>
</dbReference>
<dbReference type="SUPFAM" id="SSF143081">
    <property type="entry name" value="BB1717-like"/>
    <property type="match status" value="1"/>
</dbReference>
<dbReference type="GO" id="GO:0006508">
    <property type="term" value="P:proteolysis"/>
    <property type="evidence" value="ECO:0007669"/>
    <property type="project" value="UniProtKB-KW"/>
</dbReference>
<evidence type="ECO:0000256" key="3">
    <source>
        <dbReference type="ARBA" id="ARBA00022763"/>
    </source>
</evidence>
<sequence>MCFNISIINSKYSIEKQLDAEFDIGSSFKPQKHISAFTNPLIPIITSENRNNIQLCHWGLIPKWVKDIKKANEIRKMTYNAKSETIKEKPSFRNSIKDKKCLIIADGFYEWQSTSTGKLCHYITHPEKEIFTFAGIWSDWLDNTTGELIKSVSIITQSANPMMEKIHNIKKRQPVILIKENRNKWFDSGLNYEQILDDSFNIRLINKLVESPLKINSTS</sequence>
<proteinExistence type="inferred from homology"/>
<evidence type="ECO:0000256" key="1">
    <source>
        <dbReference type="ARBA" id="ARBA00008136"/>
    </source>
</evidence>
<evidence type="ECO:0000256" key="2">
    <source>
        <dbReference type="ARBA" id="ARBA00022670"/>
    </source>
</evidence>
<dbReference type="GO" id="GO:0003697">
    <property type="term" value="F:single-stranded DNA binding"/>
    <property type="evidence" value="ECO:0007669"/>
    <property type="project" value="InterPro"/>
</dbReference>
<keyword evidence="4" id="KW-0378">Hydrolase</keyword>
<evidence type="ECO:0000256" key="7">
    <source>
        <dbReference type="ARBA" id="ARBA00023239"/>
    </source>
</evidence>
<name>A0A382QYZ4_9ZZZZ</name>
<organism evidence="8">
    <name type="scientific">marine metagenome</name>
    <dbReference type="NCBI Taxonomy" id="408172"/>
    <lineage>
        <taxon>unclassified sequences</taxon>
        <taxon>metagenomes</taxon>
        <taxon>ecological metagenomes</taxon>
    </lineage>
</organism>
<dbReference type="AlphaFoldDB" id="A0A382QYZ4"/>
<accession>A0A382QYZ4</accession>